<protein>
    <submittedName>
        <fullName evidence="1">Uncharacterized protein</fullName>
    </submittedName>
</protein>
<dbReference type="AlphaFoldDB" id="A0A6A1VHR5"/>
<comment type="caution">
    <text evidence="1">The sequence shown here is derived from an EMBL/GenBank/DDBJ whole genome shotgun (WGS) entry which is preliminary data.</text>
</comment>
<dbReference type="EMBL" id="RXIC02000023">
    <property type="protein sequence ID" value="KAB1212301.1"/>
    <property type="molecule type" value="Genomic_DNA"/>
</dbReference>
<name>A0A6A1VHR5_9ROSI</name>
<evidence type="ECO:0000313" key="2">
    <source>
        <dbReference type="Proteomes" id="UP000516437"/>
    </source>
</evidence>
<accession>A0A6A1VHR5</accession>
<keyword evidence="2" id="KW-1185">Reference proteome</keyword>
<evidence type="ECO:0000313" key="1">
    <source>
        <dbReference type="EMBL" id="KAB1212301.1"/>
    </source>
</evidence>
<sequence>MDMASTPADTVKKRRQIASWKIGANGPAFVAVTDYIEEKRITTSRKKNIQKRNLDATADDLMQLKGRKDS</sequence>
<organism evidence="1 2">
    <name type="scientific">Morella rubra</name>
    <name type="common">Chinese bayberry</name>
    <dbReference type="NCBI Taxonomy" id="262757"/>
    <lineage>
        <taxon>Eukaryota</taxon>
        <taxon>Viridiplantae</taxon>
        <taxon>Streptophyta</taxon>
        <taxon>Embryophyta</taxon>
        <taxon>Tracheophyta</taxon>
        <taxon>Spermatophyta</taxon>
        <taxon>Magnoliopsida</taxon>
        <taxon>eudicotyledons</taxon>
        <taxon>Gunneridae</taxon>
        <taxon>Pentapetalae</taxon>
        <taxon>rosids</taxon>
        <taxon>fabids</taxon>
        <taxon>Fagales</taxon>
        <taxon>Myricaceae</taxon>
        <taxon>Morella</taxon>
    </lineage>
</organism>
<reference evidence="1 2" key="1">
    <citation type="journal article" date="2019" name="Plant Biotechnol. J.">
        <title>The red bayberry genome and genetic basis of sex determination.</title>
        <authorList>
            <person name="Jia H.M."/>
            <person name="Jia H.J."/>
            <person name="Cai Q.L."/>
            <person name="Wang Y."/>
            <person name="Zhao H.B."/>
            <person name="Yang W.F."/>
            <person name="Wang G.Y."/>
            <person name="Li Y.H."/>
            <person name="Zhan D.L."/>
            <person name="Shen Y.T."/>
            <person name="Niu Q.F."/>
            <person name="Chang L."/>
            <person name="Qiu J."/>
            <person name="Zhao L."/>
            <person name="Xie H.B."/>
            <person name="Fu W.Y."/>
            <person name="Jin J."/>
            <person name="Li X.W."/>
            <person name="Jiao Y."/>
            <person name="Zhou C.C."/>
            <person name="Tu T."/>
            <person name="Chai C.Y."/>
            <person name="Gao J.L."/>
            <person name="Fan L.J."/>
            <person name="van de Weg E."/>
            <person name="Wang J.Y."/>
            <person name="Gao Z.S."/>
        </authorList>
    </citation>
    <scope>NUCLEOTIDE SEQUENCE [LARGE SCALE GENOMIC DNA]</scope>
    <source>
        <tissue evidence="1">Leaves</tissue>
    </source>
</reference>
<proteinExistence type="predicted"/>
<dbReference type="Proteomes" id="UP000516437">
    <property type="component" value="Chromosome 5"/>
</dbReference>
<gene>
    <name evidence="1" type="ORF">CJ030_MR5G025069</name>
</gene>